<keyword evidence="7" id="KW-1185">Reference proteome</keyword>
<dbReference type="Pfam" id="PF12796">
    <property type="entry name" value="Ank_2"/>
    <property type="match status" value="2"/>
</dbReference>
<dbReference type="OrthoDB" id="341259at2759"/>
<dbReference type="PROSITE" id="PS50297">
    <property type="entry name" value="ANK_REP_REGION"/>
    <property type="match status" value="2"/>
</dbReference>
<dbReference type="SMART" id="SM00248">
    <property type="entry name" value="ANK"/>
    <property type="match status" value="6"/>
</dbReference>
<dbReference type="PROSITE" id="PS50088">
    <property type="entry name" value="ANK_REPEAT"/>
    <property type="match status" value="2"/>
</dbReference>
<dbReference type="SUPFAM" id="SSF48403">
    <property type="entry name" value="Ankyrin repeat"/>
    <property type="match status" value="1"/>
</dbReference>
<feature type="region of interest" description="Disordered" evidence="4">
    <location>
        <begin position="227"/>
        <end position="250"/>
    </location>
</feature>
<organism evidence="6 7">
    <name type="scientific">Hyaloscypha variabilis (strain UAMH 11265 / GT02V1 / F)</name>
    <name type="common">Meliniomyces variabilis</name>
    <dbReference type="NCBI Taxonomy" id="1149755"/>
    <lineage>
        <taxon>Eukaryota</taxon>
        <taxon>Fungi</taxon>
        <taxon>Dikarya</taxon>
        <taxon>Ascomycota</taxon>
        <taxon>Pezizomycotina</taxon>
        <taxon>Leotiomycetes</taxon>
        <taxon>Helotiales</taxon>
        <taxon>Hyaloscyphaceae</taxon>
        <taxon>Hyaloscypha</taxon>
        <taxon>Hyaloscypha variabilis</taxon>
    </lineage>
</organism>
<proteinExistence type="predicted"/>
<dbReference type="AlphaFoldDB" id="A0A2J6S8P4"/>
<keyword evidence="5" id="KW-0732">Signal</keyword>
<gene>
    <name evidence="6" type="ORF">L207DRAFT_151153</name>
</gene>
<evidence type="ECO:0000256" key="2">
    <source>
        <dbReference type="ARBA" id="ARBA00023043"/>
    </source>
</evidence>
<evidence type="ECO:0000313" key="6">
    <source>
        <dbReference type="EMBL" id="PMD47135.1"/>
    </source>
</evidence>
<dbReference type="Proteomes" id="UP000235786">
    <property type="component" value="Unassembled WGS sequence"/>
</dbReference>
<feature type="signal peptide" evidence="5">
    <location>
        <begin position="1"/>
        <end position="25"/>
    </location>
</feature>
<evidence type="ECO:0000256" key="3">
    <source>
        <dbReference type="PROSITE-ProRule" id="PRU00023"/>
    </source>
</evidence>
<name>A0A2J6S8P4_HYAVF</name>
<dbReference type="STRING" id="1149755.A0A2J6S8P4"/>
<accession>A0A2J6S8P4</accession>
<keyword evidence="1" id="KW-0677">Repeat</keyword>
<protein>
    <submittedName>
        <fullName evidence="6">Ankyrin repeat-containing protein-like protein</fullName>
    </submittedName>
</protein>
<sequence length="799" mass="88214">MDPLSLTASVIAVATLASQIAGAVADLRNLCKHLPGRLHALGNEVSDMELVLREVAKVSEERSHASISTAETDQTTIPQLVKKAETSLNEVKTIIHSLSASSGRNSVTIFRMGLWRKEQPRLRALQEDIMTIKSSLNVIIGASNSREMMRVRLDIEALSTMTSRSIHNQTTSWDEFLQCIALQHKDVTESVSGTYQLVDQRISRVEEMLKAQSTQIQASQLAQIGPLYNLSPPPSRRRHSRASSKTRVPQMPARSEAVGVRLRHYATVCRQGCLCACHSQTRSTTPGFMDRLLGQLFVGYAGLPLLSPLCDIDTCDKSQAPRVSFEYWFPLGFCWSQIIILQMAYQSNTGPQISLSTLRRVPDSAQCVSFALEGNIEGLKSLFKHGLASPRDVSSTRGYSILRWALYGQQYETCKFLLSAGADPHYRPISVNDECTSDKSCDIILRGGLSEKTVEILRGLAAGSDFIENQNFALIHKIVLKLSLESLEEEILRNPDEIDVRDTMGRTALQWAAARGDDRALTTLLSYGADPNVMDRKLNTPLTLASNQNHTVCVRLLLEAGAVPDPELPHGIKFGSPLNCAARNASDPLLIKTLLDFNADIEASNIDGVTPLLHVARGNSASHAMLLLEYGADINVTSNDGRTPLTTAIIYNNHNVLQLLLDRWYEYSECPRLKGPHLLSLVAQYADLQTISILASTSHLKLKFDKDYVLGDFSARLRQRIDVTEKLTEAFEDLVFLISQGSAQNESTESRMEAGKLGTQSPNSPTNSSEEFDEVFEDAQETLSPRACPFGFLVKRATI</sequence>
<dbReference type="InterPro" id="IPR002110">
    <property type="entry name" value="Ankyrin_rpt"/>
</dbReference>
<evidence type="ECO:0000256" key="5">
    <source>
        <dbReference type="SAM" id="SignalP"/>
    </source>
</evidence>
<evidence type="ECO:0000256" key="4">
    <source>
        <dbReference type="SAM" id="MobiDB-lite"/>
    </source>
</evidence>
<dbReference type="PANTHER" id="PTHR24198:SF165">
    <property type="entry name" value="ANKYRIN REPEAT-CONTAINING PROTEIN-RELATED"/>
    <property type="match status" value="1"/>
</dbReference>
<dbReference type="EMBL" id="KZ613938">
    <property type="protein sequence ID" value="PMD47135.1"/>
    <property type="molecule type" value="Genomic_DNA"/>
</dbReference>
<feature type="repeat" description="ANK" evidence="3">
    <location>
        <begin position="607"/>
        <end position="639"/>
    </location>
</feature>
<reference evidence="6 7" key="1">
    <citation type="submission" date="2016-04" db="EMBL/GenBank/DDBJ databases">
        <title>A degradative enzymes factory behind the ericoid mycorrhizal symbiosis.</title>
        <authorList>
            <consortium name="DOE Joint Genome Institute"/>
            <person name="Martino E."/>
            <person name="Morin E."/>
            <person name="Grelet G."/>
            <person name="Kuo A."/>
            <person name="Kohler A."/>
            <person name="Daghino S."/>
            <person name="Barry K."/>
            <person name="Choi C."/>
            <person name="Cichocki N."/>
            <person name="Clum A."/>
            <person name="Copeland A."/>
            <person name="Hainaut M."/>
            <person name="Haridas S."/>
            <person name="Labutti K."/>
            <person name="Lindquist E."/>
            <person name="Lipzen A."/>
            <person name="Khouja H.-R."/>
            <person name="Murat C."/>
            <person name="Ohm R."/>
            <person name="Olson A."/>
            <person name="Spatafora J."/>
            <person name="Veneault-Fourrey C."/>
            <person name="Henrissat B."/>
            <person name="Grigoriev I."/>
            <person name="Martin F."/>
            <person name="Perotto S."/>
        </authorList>
    </citation>
    <scope>NUCLEOTIDE SEQUENCE [LARGE SCALE GENOMIC DNA]</scope>
    <source>
        <strain evidence="6 7">F</strain>
    </source>
</reference>
<feature type="compositionally biased region" description="Basic residues" evidence="4">
    <location>
        <begin position="235"/>
        <end position="244"/>
    </location>
</feature>
<feature type="compositionally biased region" description="Polar residues" evidence="4">
    <location>
        <begin position="758"/>
        <end position="769"/>
    </location>
</feature>
<feature type="chain" id="PRO_5014407928" evidence="5">
    <location>
        <begin position="26"/>
        <end position="799"/>
    </location>
</feature>
<evidence type="ECO:0000256" key="1">
    <source>
        <dbReference type="ARBA" id="ARBA00022737"/>
    </source>
</evidence>
<feature type="region of interest" description="Disordered" evidence="4">
    <location>
        <begin position="746"/>
        <end position="773"/>
    </location>
</feature>
<dbReference type="InterPro" id="IPR036770">
    <property type="entry name" value="Ankyrin_rpt-contain_sf"/>
</dbReference>
<evidence type="ECO:0000313" key="7">
    <source>
        <dbReference type="Proteomes" id="UP000235786"/>
    </source>
</evidence>
<feature type="repeat" description="ANK" evidence="3">
    <location>
        <begin position="504"/>
        <end position="536"/>
    </location>
</feature>
<dbReference type="PANTHER" id="PTHR24198">
    <property type="entry name" value="ANKYRIN REPEAT AND PROTEIN KINASE DOMAIN-CONTAINING PROTEIN"/>
    <property type="match status" value="1"/>
</dbReference>
<dbReference type="Gene3D" id="1.25.40.20">
    <property type="entry name" value="Ankyrin repeat-containing domain"/>
    <property type="match status" value="3"/>
</dbReference>
<keyword evidence="2 3" id="KW-0040">ANK repeat</keyword>